<dbReference type="AlphaFoldDB" id="A0A7R8YTV2"/>
<evidence type="ECO:0000256" key="6">
    <source>
        <dbReference type="SAM" id="MobiDB-lite"/>
    </source>
</evidence>
<dbReference type="GO" id="GO:0019843">
    <property type="term" value="F:rRNA binding"/>
    <property type="evidence" value="ECO:0007669"/>
    <property type="project" value="TreeGrafter"/>
</dbReference>
<accession>A0A7R8YTV2</accession>
<evidence type="ECO:0000259" key="7">
    <source>
        <dbReference type="Pfam" id="PF06862"/>
    </source>
</evidence>
<dbReference type="FunCoup" id="A0A7R8YTV2">
    <property type="interactions" value="2157"/>
</dbReference>
<dbReference type="GO" id="GO:0000462">
    <property type="term" value="P:maturation of SSU-rRNA from tricistronic rRNA transcript (SSU-rRNA, 5.8S rRNA, LSU-rRNA)"/>
    <property type="evidence" value="ECO:0007669"/>
    <property type="project" value="TreeGrafter"/>
</dbReference>
<dbReference type="EMBL" id="LR899011">
    <property type="protein sequence ID" value="CAD7084031.1"/>
    <property type="molecule type" value="Genomic_DNA"/>
</dbReference>
<feature type="domain" description="UTP25 C-terminal" evidence="7">
    <location>
        <begin position="547"/>
        <end position="734"/>
    </location>
</feature>
<feature type="compositionally biased region" description="Polar residues" evidence="6">
    <location>
        <begin position="175"/>
        <end position="191"/>
    </location>
</feature>
<name>A0A7R8YTV2_HERIL</name>
<feature type="domain" description="UTP25 NTP hydrolase-like" evidence="8">
    <location>
        <begin position="261"/>
        <end position="536"/>
    </location>
</feature>
<sequence length="738" mass="84978">MPGSCSPKNGKYRVIDSSDDETDDQQADSDEEDEEMEAEEMSEESDASIDEEIEDIEDQEDETEEGEEEASGDEFEDDMSDNSAEDSDDENDNNDVEDDSLAADEKEQQIEEEELDEETERIETNTKSKSNDLFSLHLDHDISSDLFESLAAKPPVIRKDRLEWPILGNLQIEIPTTNKTSKPGKKNSQPRSNKKSLLDEVDVFATEGELPTLLSHKTFDFDKCNVKSQLQSNFTFANSANASTHIITPLQAELFSVMNNYQDLFYPNRTLQNGEEIRLLYSLHALNHMLKTRTKILHHNAKLTAAASSNKENAIVPDTYRDQGLVRPKVLILLPFRDSAYRVVNMFVKLLFGEKEEHAKTSGGVINYKRFEEEFTGDSIRFPTHNPKPEDYEKTFAGNTDDTFRIGISFTKKCIKLYTEFYSSDILIASPLGLRMIIGAPGEAERDFDFLASIELLILDQAELFLAQNWDHLLHVFDHLHLQPQSVRSTDFSRVRSWSLNGWARFYRQTLLFTSHELPEFRSLFNSRCANYRGKVRAANPIIDGSIRHVITQIPQVFHKIDVSSIESSFDVRFKYFINEILPQFTGPSMAHCMIYVPSYFDFVRLRNHFKTETMNFVQICEYTKDAKIARARDMFFHSAAHFLLYSERAHFFRRTRIKGIRHLIMYQPPFWPHLYSEMVNLMQDSNQNPRDGLESSMSVTILYTKYDMLQVSAIIGTERAAKMFKSPKTTCMFMTGD</sequence>
<evidence type="ECO:0000259" key="8">
    <source>
        <dbReference type="Pfam" id="PF22916"/>
    </source>
</evidence>
<comment type="similarity">
    <text evidence="2">Belongs to the UTP25 family.</text>
</comment>
<evidence type="ECO:0000256" key="4">
    <source>
        <dbReference type="ARBA" id="ARBA00024421"/>
    </source>
</evidence>
<evidence type="ECO:0000256" key="5">
    <source>
        <dbReference type="ARBA" id="ARBA00032325"/>
    </source>
</evidence>
<dbReference type="Pfam" id="PF22916">
    <property type="entry name" value="UTP25_NTPase-like"/>
    <property type="match status" value="1"/>
</dbReference>
<protein>
    <recommendedName>
        <fullName evidence="4">U3 small nucleolar RNA-associated protein 25 homolog</fullName>
    </recommendedName>
    <alternativeName>
        <fullName evidence="5">UTP25 small subunit processor component</fullName>
    </alternativeName>
</protein>
<feature type="compositionally biased region" description="Acidic residues" evidence="6">
    <location>
        <begin position="110"/>
        <end position="120"/>
    </location>
</feature>
<evidence type="ECO:0000313" key="9">
    <source>
        <dbReference type="EMBL" id="CAD7084031.1"/>
    </source>
</evidence>
<feature type="compositionally biased region" description="Acidic residues" evidence="6">
    <location>
        <begin position="17"/>
        <end position="102"/>
    </location>
</feature>
<feature type="region of interest" description="Disordered" evidence="6">
    <location>
        <begin position="1"/>
        <end position="126"/>
    </location>
</feature>
<dbReference type="GO" id="GO:0032040">
    <property type="term" value="C:small-subunit processome"/>
    <property type="evidence" value="ECO:0007669"/>
    <property type="project" value="TreeGrafter"/>
</dbReference>
<evidence type="ECO:0000313" key="10">
    <source>
        <dbReference type="Proteomes" id="UP000594454"/>
    </source>
</evidence>
<dbReference type="InParanoid" id="A0A7R8YTV2"/>
<organism evidence="9 10">
    <name type="scientific">Hermetia illucens</name>
    <name type="common">Black soldier fly</name>
    <dbReference type="NCBI Taxonomy" id="343691"/>
    <lineage>
        <taxon>Eukaryota</taxon>
        <taxon>Metazoa</taxon>
        <taxon>Ecdysozoa</taxon>
        <taxon>Arthropoda</taxon>
        <taxon>Hexapoda</taxon>
        <taxon>Insecta</taxon>
        <taxon>Pterygota</taxon>
        <taxon>Neoptera</taxon>
        <taxon>Endopterygota</taxon>
        <taxon>Diptera</taxon>
        <taxon>Brachycera</taxon>
        <taxon>Stratiomyomorpha</taxon>
        <taxon>Stratiomyidae</taxon>
        <taxon>Hermetiinae</taxon>
        <taxon>Hermetia</taxon>
    </lineage>
</organism>
<dbReference type="PANTHER" id="PTHR12933:SF0">
    <property type="entry name" value="U3 SMALL NUCLEOLAR RNA-ASSOCIATED PROTEIN 25 HOMOLOG"/>
    <property type="match status" value="1"/>
</dbReference>
<dbReference type="OrthoDB" id="10264378at2759"/>
<keyword evidence="10" id="KW-1185">Reference proteome</keyword>
<reference evidence="9 10" key="1">
    <citation type="submission" date="2020-11" db="EMBL/GenBank/DDBJ databases">
        <authorList>
            <person name="Wallbank WR R."/>
            <person name="Pardo Diaz C."/>
            <person name="Kozak K."/>
            <person name="Martin S."/>
            <person name="Jiggins C."/>
            <person name="Moest M."/>
            <person name="Warren A I."/>
            <person name="Generalovic N T."/>
            <person name="Byers J.R.P. K."/>
            <person name="Montejo-Kovacevich G."/>
            <person name="Yen C E."/>
        </authorList>
    </citation>
    <scope>NUCLEOTIDE SEQUENCE [LARGE SCALE GENOMIC DNA]</scope>
</reference>
<proteinExistence type="inferred from homology"/>
<evidence type="ECO:0000256" key="1">
    <source>
        <dbReference type="ARBA" id="ARBA00004604"/>
    </source>
</evidence>
<gene>
    <name evidence="9" type="ORF">HERILL_LOCUS6949</name>
</gene>
<dbReference type="GO" id="GO:0034511">
    <property type="term" value="F:U3 snoRNA binding"/>
    <property type="evidence" value="ECO:0007669"/>
    <property type="project" value="InterPro"/>
</dbReference>
<evidence type="ECO:0000256" key="2">
    <source>
        <dbReference type="ARBA" id="ARBA00009223"/>
    </source>
</evidence>
<evidence type="ECO:0000256" key="3">
    <source>
        <dbReference type="ARBA" id="ARBA00023242"/>
    </source>
</evidence>
<dbReference type="InterPro" id="IPR053939">
    <property type="entry name" value="UTP25_C"/>
</dbReference>
<dbReference type="InterPro" id="IPR027417">
    <property type="entry name" value="P-loop_NTPase"/>
</dbReference>
<dbReference type="InterPro" id="IPR053940">
    <property type="entry name" value="UTP25_NTPase-like"/>
</dbReference>
<comment type="subcellular location">
    <subcellularLocation>
        <location evidence="1">Nucleus</location>
        <location evidence="1">Nucleolus</location>
    </subcellularLocation>
</comment>
<dbReference type="PANTHER" id="PTHR12933">
    <property type="entry name" value="ORF PROTEIN-RELATED"/>
    <property type="match status" value="1"/>
</dbReference>
<keyword evidence="3" id="KW-0539">Nucleus</keyword>
<feature type="region of interest" description="Disordered" evidence="6">
    <location>
        <begin position="175"/>
        <end position="194"/>
    </location>
</feature>
<dbReference type="InterPro" id="IPR010678">
    <property type="entry name" value="UTP25"/>
</dbReference>
<dbReference type="Gene3D" id="3.40.50.300">
    <property type="entry name" value="P-loop containing nucleotide triphosphate hydrolases"/>
    <property type="match status" value="1"/>
</dbReference>
<dbReference type="Proteomes" id="UP000594454">
    <property type="component" value="Chromosome 3"/>
</dbReference>
<dbReference type="Pfam" id="PF06862">
    <property type="entry name" value="Utp25_C"/>
    <property type="match status" value="1"/>
</dbReference>